<feature type="compositionally biased region" description="Basic and acidic residues" evidence="2">
    <location>
        <begin position="29"/>
        <end position="48"/>
    </location>
</feature>
<evidence type="ECO:0000256" key="2">
    <source>
        <dbReference type="SAM" id="MobiDB-lite"/>
    </source>
</evidence>
<accession>A0A2A7SC58</accession>
<feature type="coiled-coil region" evidence="1">
    <location>
        <begin position="349"/>
        <end position="397"/>
    </location>
</feature>
<evidence type="ECO:0000256" key="3">
    <source>
        <dbReference type="SAM" id="Phobius"/>
    </source>
</evidence>
<dbReference type="Proteomes" id="UP000220629">
    <property type="component" value="Unassembled WGS sequence"/>
</dbReference>
<comment type="caution">
    <text evidence="4">The sequence shown here is derived from an EMBL/GenBank/DDBJ whole genome shotgun (WGS) entry which is preliminary data.</text>
</comment>
<feature type="compositionally biased region" description="Low complexity" evidence="2">
    <location>
        <begin position="235"/>
        <end position="247"/>
    </location>
</feature>
<evidence type="ECO:0008006" key="6">
    <source>
        <dbReference type="Google" id="ProtNLM"/>
    </source>
</evidence>
<dbReference type="RefSeq" id="WP_186021781.1">
    <property type="nucleotide sequence ID" value="NZ_CADEQH010000024.1"/>
</dbReference>
<gene>
    <name evidence="4" type="ORF">CRM94_01870</name>
</gene>
<feature type="compositionally biased region" description="Basic and acidic residues" evidence="2">
    <location>
        <begin position="117"/>
        <end position="129"/>
    </location>
</feature>
<protein>
    <recommendedName>
        <fullName evidence="6">Propionate catabolism operon regulatory protein</fullName>
    </recommendedName>
</protein>
<keyword evidence="3" id="KW-0472">Membrane</keyword>
<feature type="compositionally biased region" description="Polar residues" evidence="2">
    <location>
        <begin position="92"/>
        <end position="102"/>
    </location>
</feature>
<feature type="region of interest" description="Disordered" evidence="2">
    <location>
        <begin position="1"/>
        <end position="143"/>
    </location>
</feature>
<name>A0A2A7SC58_BURGA</name>
<evidence type="ECO:0000256" key="1">
    <source>
        <dbReference type="SAM" id="Coils"/>
    </source>
</evidence>
<proteinExistence type="predicted"/>
<keyword evidence="3" id="KW-1133">Transmembrane helix</keyword>
<reference evidence="5" key="1">
    <citation type="submission" date="2017-09" db="EMBL/GenBank/DDBJ databases">
        <title>FDA dAtabase for Regulatory Grade micrObial Sequences (FDA-ARGOS): Supporting development and validation of Infectious Disease Dx tests.</title>
        <authorList>
            <person name="Minogue T."/>
            <person name="Wolcott M."/>
            <person name="Wasieloski L."/>
            <person name="Aguilar W."/>
            <person name="Moore D."/>
            <person name="Tallon L."/>
            <person name="Sadzewicz L."/>
            <person name="Ott S."/>
            <person name="Zhao X."/>
            <person name="Nagaraj S."/>
            <person name="Vavikolanu K."/>
            <person name="Aluvathingal J."/>
            <person name="Nadendla S."/>
            <person name="Sichtig H."/>
        </authorList>
    </citation>
    <scope>NUCLEOTIDE SEQUENCE [LARGE SCALE GENOMIC DNA]</scope>
    <source>
        <strain evidence="5">FDAARGOS_390</strain>
    </source>
</reference>
<feature type="compositionally biased region" description="Low complexity" evidence="2">
    <location>
        <begin position="174"/>
        <end position="205"/>
    </location>
</feature>
<keyword evidence="1" id="KW-0175">Coiled coil</keyword>
<dbReference type="EMBL" id="PDDY01000001">
    <property type="protein sequence ID" value="PEH41009.1"/>
    <property type="molecule type" value="Genomic_DNA"/>
</dbReference>
<evidence type="ECO:0000313" key="4">
    <source>
        <dbReference type="EMBL" id="PEH41009.1"/>
    </source>
</evidence>
<feature type="transmembrane region" description="Helical" evidence="3">
    <location>
        <begin position="314"/>
        <end position="334"/>
    </location>
</feature>
<organism evidence="4 5">
    <name type="scientific">Burkholderia gladioli</name>
    <name type="common">Pseudomonas marginata</name>
    <name type="synonym">Phytomonas marginata</name>
    <dbReference type="NCBI Taxonomy" id="28095"/>
    <lineage>
        <taxon>Bacteria</taxon>
        <taxon>Pseudomonadati</taxon>
        <taxon>Pseudomonadota</taxon>
        <taxon>Betaproteobacteria</taxon>
        <taxon>Burkholderiales</taxon>
        <taxon>Burkholderiaceae</taxon>
        <taxon>Burkholderia</taxon>
    </lineage>
</organism>
<sequence>MPPRPRSPRSPRSTKPTRRRSAAAAGGERPARNAVRVDDEEARAREAEAAGESQDEQMPDLFGGLPAGGRGTQARQPSAATASIGEAAESAAQETAPDTRQGSFFDGLELPQAAAPDEVRQGEPADHEAPAVTQGGEPHPAAVESAAALAVDVSEVAQAVQGAVAGLAADVAVPDQPAPQPAASSAASSEATAAVAPKVAGAKRAAAGRRSESAPASRRRQAAGSAEPAIEAGDRPPASAAVASPVDPVREPSFASGSSADPAPNPAVNPAVNPAAAPAIDIEAQLRPLNERLRATQAEGAELRRQADREMRRVNRLLLALAVVLVVVIVALGLQTAALSSAHRDAAELQGLQQRVDRLTALQETQQADLAAAQQRADELGAQVQRLTNRLAVASRQQPAAAAAARRERRAR</sequence>
<feature type="region of interest" description="Disordered" evidence="2">
    <location>
        <begin position="174"/>
        <end position="272"/>
    </location>
</feature>
<dbReference type="AlphaFoldDB" id="A0A2A7SC58"/>
<evidence type="ECO:0000313" key="5">
    <source>
        <dbReference type="Proteomes" id="UP000220629"/>
    </source>
</evidence>
<keyword evidence="3" id="KW-0812">Transmembrane</keyword>